<evidence type="ECO:0000313" key="2">
    <source>
        <dbReference type="Proteomes" id="UP001374535"/>
    </source>
</evidence>
<sequence length="108" mass="12606">MSCFEFKKKKNNIPRVLQIFSRQFSWHMKSSHMIKAKIPFLARVDPNILIEVQERPKLLCCQTDGGSGQDHGNKPFQTIHFILFMEVRYNCKIVHLTSKTSVTLISIR</sequence>
<proteinExistence type="predicted"/>
<name>A0AAQ3PC31_VIGMU</name>
<reference evidence="1 2" key="1">
    <citation type="journal article" date="2023" name="Life. Sci Alliance">
        <title>Evolutionary insights into 3D genome organization and epigenetic landscape of Vigna mungo.</title>
        <authorList>
            <person name="Junaid A."/>
            <person name="Singh B."/>
            <person name="Bhatia S."/>
        </authorList>
    </citation>
    <scope>NUCLEOTIDE SEQUENCE [LARGE SCALE GENOMIC DNA]</scope>
    <source>
        <strain evidence="1">Urdbean</strain>
    </source>
</reference>
<keyword evidence="2" id="KW-1185">Reference proteome</keyword>
<accession>A0AAQ3PC31</accession>
<gene>
    <name evidence="1" type="ORF">V8G54_002357</name>
</gene>
<dbReference type="AlphaFoldDB" id="A0AAQ3PC31"/>
<evidence type="ECO:0000313" key="1">
    <source>
        <dbReference type="EMBL" id="WVZ23813.1"/>
    </source>
</evidence>
<dbReference type="EMBL" id="CP144700">
    <property type="protein sequence ID" value="WVZ23813.1"/>
    <property type="molecule type" value="Genomic_DNA"/>
</dbReference>
<dbReference type="Proteomes" id="UP001374535">
    <property type="component" value="Chromosome 1"/>
</dbReference>
<protein>
    <submittedName>
        <fullName evidence="1">Uncharacterized protein</fullName>
    </submittedName>
</protein>
<organism evidence="1 2">
    <name type="scientific">Vigna mungo</name>
    <name type="common">Black gram</name>
    <name type="synonym">Phaseolus mungo</name>
    <dbReference type="NCBI Taxonomy" id="3915"/>
    <lineage>
        <taxon>Eukaryota</taxon>
        <taxon>Viridiplantae</taxon>
        <taxon>Streptophyta</taxon>
        <taxon>Embryophyta</taxon>
        <taxon>Tracheophyta</taxon>
        <taxon>Spermatophyta</taxon>
        <taxon>Magnoliopsida</taxon>
        <taxon>eudicotyledons</taxon>
        <taxon>Gunneridae</taxon>
        <taxon>Pentapetalae</taxon>
        <taxon>rosids</taxon>
        <taxon>fabids</taxon>
        <taxon>Fabales</taxon>
        <taxon>Fabaceae</taxon>
        <taxon>Papilionoideae</taxon>
        <taxon>50 kb inversion clade</taxon>
        <taxon>NPAAA clade</taxon>
        <taxon>indigoferoid/millettioid clade</taxon>
        <taxon>Phaseoleae</taxon>
        <taxon>Vigna</taxon>
    </lineage>
</organism>